<name>A0ABU2ZVE9_9ALTE</name>
<evidence type="ECO:0000313" key="1">
    <source>
        <dbReference type="EMBL" id="MDT0596626.1"/>
    </source>
</evidence>
<keyword evidence="2" id="KW-1185">Reference proteome</keyword>
<dbReference type="RefSeq" id="WP_311370148.1">
    <property type="nucleotide sequence ID" value="NZ_JAVRHX010000008.1"/>
</dbReference>
<dbReference type="InterPro" id="IPR011463">
    <property type="entry name" value="DUF1569"/>
</dbReference>
<gene>
    <name evidence="1" type="ORF">RM552_17345</name>
</gene>
<proteinExistence type="predicted"/>
<dbReference type="Pfam" id="PF07606">
    <property type="entry name" value="DUF1569"/>
    <property type="match status" value="1"/>
</dbReference>
<dbReference type="EMBL" id="JAVRHX010000008">
    <property type="protein sequence ID" value="MDT0596626.1"/>
    <property type="molecule type" value="Genomic_DNA"/>
</dbReference>
<accession>A0ABU2ZVE9</accession>
<evidence type="ECO:0000313" key="2">
    <source>
        <dbReference type="Proteomes" id="UP001253545"/>
    </source>
</evidence>
<organism evidence="1 2">
    <name type="scientific">Glaciecola petra</name>
    <dbReference type="NCBI Taxonomy" id="3075602"/>
    <lineage>
        <taxon>Bacteria</taxon>
        <taxon>Pseudomonadati</taxon>
        <taxon>Pseudomonadota</taxon>
        <taxon>Gammaproteobacteria</taxon>
        <taxon>Alteromonadales</taxon>
        <taxon>Alteromonadaceae</taxon>
        <taxon>Glaciecola</taxon>
    </lineage>
</organism>
<sequence>MNRRGFLKSSIVGTAVIGGAGIIAWHTVDPFTGDLSLTSSIHKLVTLDLGQTKSSGLWNVAQILNHCAQSVEYSMLGYPEHKSAFFKSTAGKLAFNAFKAKGRMRHNLSEEIPGADPLIASANVEQAKRRFQTAMLVFADFKGELAPHFAYGSLSKSEYELAHVLHFNNHLQELT</sequence>
<reference evidence="1 2" key="1">
    <citation type="submission" date="2023-09" db="EMBL/GenBank/DDBJ databases">
        <authorList>
            <person name="Rey-Velasco X."/>
        </authorList>
    </citation>
    <scope>NUCLEOTIDE SEQUENCE [LARGE SCALE GENOMIC DNA]</scope>
    <source>
        <strain evidence="1 2">P117</strain>
    </source>
</reference>
<dbReference type="Proteomes" id="UP001253545">
    <property type="component" value="Unassembled WGS sequence"/>
</dbReference>
<protein>
    <submittedName>
        <fullName evidence="1">DUF1569 domain-containing protein</fullName>
    </submittedName>
</protein>
<comment type="caution">
    <text evidence="1">The sequence shown here is derived from an EMBL/GenBank/DDBJ whole genome shotgun (WGS) entry which is preliminary data.</text>
</comment>